<proteinExistence type="predicted"/>
<dbReference type="GO" id="GO:0016740">
    <property type="term" value="F:transferase activity"/>
    <property type="evidence" value="ECO:0007669"/>
    <property type="project" value="UniProtKB-KW"/>
</dbReference>
<dbReference type="EMBL" id="CP051680">
    <property type="protein sequence ID" value="QJD84081.1"/>
    <property type="molecule type" value="Genomic_DNA"/>
</dbReference>
<accession>A0A7Z2ZLA6</accession>
<evidence type="ECO:0000313" key="2">
    <source>
        <dbReference type="EMBL" id="QJD84081.1"/>
    </source>
</evidence>
<evidence type="ECO:0000256" key="1">
    <source>
        <dbReference type="SAM" id="MobiDB-lite"/>
    </source>
</evidence>
<evidence type="ECO:0000313" key="3">
    <source>
        <dbReference type="Proteomes" id="UP000502248"/>
    </source>
</evidence>
<dbReference type="AlphaFoldDB" id="A0A7Z2ZLA6"/>
<keyword evidence="3" id="KW-1185">Reference proteome</keyword>
<dbReference type="InterPro" id="IPR029044">
    <property type="entry name" value="Nucleotide-diphossugar_trans"/>
</dbReference>
<gene>
    <name evidence="2" type="ORF">HH215_13375</name>
</gene>
<dbReference type="SUPFAM" id="SSF53448">
    <property type="entry name" value="Nucleotide-diphospho-sugar transferases"/>
    <property type="match status" value="1"/>
</dbReference>
<dbReference type="Proteomes" id="UP000502248">
    <property type="component" value="Chromosome"/>
</dbReference>
<organism evidence="2 3">
    <name type="scientific">Cohnella herbarum</name>
    <dbReference type="NCBI Taxonomy" id="2728023"/>
    <lineage>
        <taxon>Bacteria</taxon>
        <taxon>Bacillati</taxon>
        <taxon>Bacillota</taxon>
        <taxon>Bacilli</taxon>
        <taxon>Bacillales</taxon>
        <taxon>Paenibacillaceae</taxon>
        <taxon>Cohnella</taxon>
    </lineage>
</organism>
<protein>
    <submittedName>
        <fullName evidence="2">Family 2 glycosyl transferase</fullName>
    </submittedName>
</protein>
<dbReference type="RefSeq" id="WP_169280366.1">
    <property type="nucleotide sequence ID" value="NZ_CP051680.1"/>
</dbReference>
<reference evidence="2 3" key="1">
    <citation type="submission" date="2020-04" db="EMBL/GenBank/DDBJ databases">
        <title>Genome sequencing of novel species.</title>
        <authorList>
            <person name="Heo J."/>
            <person name="Kim S.-J."/>
            <person name="Kim J.-S."/>
            <person name="Hong S.-B."/>
            <person name="Kwon S.-W."/>
        </authorList>
    </citation>
    <scope>NUCLEOTIDE SEQUENCE [LARGE SCALE GENOMIC DNA]</scope>
    <source>
        <strain evidence="2 3">MFER-1</strain>
    </source>
</reference>
<sequence length="321" mass="35406">MDHSAGLKDGIEWRGSSADDNRPDSLREIIHRKWNQRFLETNRASNTDWKLVQARGKSYSEGFMQGAGRHINISPVPLRNHAAAVVCAGTNEASLQEVLLQLAALPLQEVVIVLGKPSEWLFALARNDPKTVIAYLPEKVEPDIGRALGAKLTGADMILFVDGEKTVPADQLARFIWECEGKSDIALNDVSGQMGLFHQRGEIDRFHEFLNTSLNRGDLKINSLSNLPFAVSRNAFDTLGAAAFAIPVKAHALAILKGLRIGFGGSAGVRRFARNEDTEQKWRKAAGDHAEAWREAMSARGSRLQFADTQRNRSVLGEWEG</sequence>
<name>A0A7Z2ZLA6_9BACL</name>
<feature type="region of interest" description="Disordered" evidence="1">
    <location>
        <begin position="1"/>
        <end position="22"/>
    </location>
</feature>
<dbReference type="KEGG" id="cheb:HH215_13375"/>
<keyword evidence="2" id="KW-0808">Transferase</keyword>